<dbReference type="SUPFAM" id="SSF57903">
    <property type="entry name" value="FYVE/PHD zinc finger"/>
    <property type="match status" value="1"/>
</dbReference>
<dbReference type="GO" id="GO:0008270">
    <property type="term" value="F:zinc ion binding"/>
    <property type="evidence" value="ECO:0007669"/>
    <property type="project" value="UniProtKB-KW"/>
</dbReference>
<gene>
    <name evidence="5" type="ORF">KSP39_PZI020034</name>
</gene>
<reference evidence="5 6" key="1">
    <citation type="journal article" date="2022" name="Nat. Plants">
        <title>Genomes of leafy and leafless Platanthera orchids illuminate the evolution of mycoheterotrophy.</title>
        <authorList>
            <person name="Li M.H."/>
            <person name="Liu K.W."/>
            <person name="Li Z."/>
            <person name="Lu H.C."/>
            <person name="Ye Q.L."/>
            <person name="Zhang D."/>
            <person name="Wang J.Y."/>
            <person name="Li Y.F."/>
            <person name="Zhong Z.M."/>
            <person name="Liu X."/>
            <person name="Yu X."/>
            <person name="Liu D.K."/>
            <person name="Tu X.D."/>
            <person name="Liu B."/>
            <person name="Hao Y."/>
            <person name="Liao X.Y."/>
            <person name="Jiang Y.T."/>
            <person name="Sun W.H."/>
            <person name="Chen J."/>
            <person name="Chen Y.Q."/>
            <person name="Ai Y."/>
            <person name="Zhai J.W."/>
            <person name="Wu S.S."/>
            <person name="Zhou Z."/>
            <person name="Hsiao Y.Y."/>
            <person name="Wu W.L."/>
            <person name="Chen Y.Y."/>
            <person name="Lin Y.F."/>
            <person name="Hsu J.L."/>
            <person name="Li C.Y."/>
            <person name="Wang Z.W."/>
            <person name="Zhao X."/>
            <person name="Zhong W.Y."/>
            <person name="Ma X.K."/>
            <person name="Ma L."/>
            <person name="Huang J."/>
            <person name="Chen G.Z."/>
            <person name="Huang M.Z."/>
            <person name="Huang L."/>
            <person name="Peng D.H."/>
            <person name="Luo Y.B."/>
            <person name="Zou S.Q."/>
            <person name="Chen S.P."/>
            <person name="Lan S."/>
            <person name="Tsai W.C."/>
            <person name="Van de Peer Y."/>
            <person name="Liu Z.J."/>
        </authorList>
    </citation>
    <scope>NUCLEOTIDE SEQUENCE [LARGE SCALE GENOMIC DNA]</scope>
    <source>
        <strain evidence="5">Lor287</strain>
    </source>
</reference>
<protein>
    <recommendedName>
        <fullName evidence="4">Myb-like domain-containing protein</fullName>
    </recommendedName>
</protein>
<dbReference type="EMBL" id="JBBWWQ010000018">
    <property type="protein sequence ID" value="KAK8921829.1"/>
    <property type="molecule type" value="Genomic_DNA"/>
</dbReference>
<evidence type="ECO:0000259" key="4">
    <source>
        <dbReference type="PROSITE" id="PS50090"/>
    </source>
</evidence>
<accession>A0AAP0B0G5</accession>
<dbReference type="InterPro" id="IPR011011">
    <property type="entry name" value="Znf_FYVE_PHD"/>
</dbReference>
<dbReference type="PROSITE" id="PS50090">
    <property type="entry name" value="MYB_LIKE"/>
    <property type="match status" value="1"/>
</dbReference>
<dbReference type="CDD" id="cd11660">
    <property type="entry name" value="SANT_TRF"/>
    <property type="match status" value="1"/>
</dbReference>
<evidence type="ECO:0000256" key="1">
    <source>
        <dbReference type="ARBA" id="ARBA00022771"/>
    </source>
</evidence>
<dbReference type="Pfam" id="PF00249">
    <property type="entry name" value="Myb_DNA-binding"/>
    <property type="match status" value="1"/>
</dbReference>
<name>A0AAP0B0G5_9ASPA</name>
<evidence type="ECO:0000256" key="2">
    <source>
        <dbReference type="ARBA" id="ARBA00022833"/>
    </source>
</evidence>
<feature type="domain" description="Myb-like" evidence="4">
    <location>
        <begin position="660"/>
        <end position="714"/>
    </location>
</feature>
<feature type="region of interest" description="Disordered" evidence="3">
    <location>
        <begin position="603"/>
        <end position="636"/>
    </location>
</feature>
<dbReference type="InterPro" id="IPR001005">
    <property type="entry name" value="SANT/Myb"/>
</dbReference>
<evidence type="ECO:0000313" key="6">
    <source>
        <dbReference type="Proteomes" id="UP001418222"/>
    </source>
</evidence>
<dbReference type="InterPro" id="IPR013083">
    <property type="entry name" value="Znf_RING/FYVE/PHD"/>
</dbReference>
<dbReference type="SUPFAM" id="SSF46689">
    <property type="entry name" value="Homeodomain-like"/>
    <property type="match status" value="1"/>
</dbReference>
<dbReference type="AlphaFoldDB" id="A0AAP0B0G5"/>
<evidence type="ECO:0000256" key="3">
    <source>
        <dbReference type="SAM" id="MobiDB-lite"/>
    </source>
</evidence>
<sequence>MASTVLPWQWVIESLAGIPDVETSILSALVDRFPFVLGDSSSAVRERLALRYVEECAGMACGETPPAVASNITRTMASAGKIDPFKTCEEVLRSKVASANDHAKGNADLDDGDLHQLSLRKRVALQKSSIELLKENILGSYVPDFSYSKEYNSLAKKLRCRVSHLNCSSYRDQNGIKKMINTMKCASPLIKRFTLISKYRKLTSQANTSLKSVGGASQEDSNPLQHLDNGKRNQQTNVDDACNGFQVERTRSDLGEGSAKFHDVEIQSPRENLSGNVSSPNITPDNLDISLSGLHDLSELQVIPEDCEDVQILEQCSMPQPSSRQRLCIKCCSSGQLLNCCGDGCSRAIHERCLGLLDCVERTDLFYCPFCSYKNARMMFEKSKIKVEDARRNLLSFYDIDPSVHAPKGRISVETMIKLNKNEHPHLPSNQQFTQENIDTQNHETSDSKFTGDINQEITQNEQNHLNVTVDINCKSSKETIETFTCQEVQDTPMKLNIEAGNEHESTRVTKYQQPVNDLGISGYDGLSFELRTLHERNDDDICVNSRSNVATSDHLEIRNAHTFAAEKEQLSIKPNQRSILKGKGRYDHKAKRKALASKIKARFAKRNKRDKASLTGNYDGATENKKTNNSSSRELRKTLYRQNICSSQKEPSSRRLMLNWTAEEEKILEEAMEKIPQNDGGSMPWIKILEYGHHAFHESRTTVDLKDKWRNMQKRKAKRRG</sequence>
<keyword evidence="1" id="KW-0479">Metal-binding</keyword>
<keyword evidence="1" id="KW-0863">Zinc-finger</keyword>
<dbReference type="Proteomes" id="UP001418222">
    <property type="component" value="Unassembled WGS sequence"/>
</dbReference>
<comment type="caution">
    <text evidence="5">The sequence shown here is derived from an EMBL/GenBank/DDBJ whole genome shotgun (WGS) entry which is preliminary data.</text>
</comment>
<keyword evidence="2" id="KW-0862">Zinc</keyword>
<dbReference type="PANTHER" id="PTHR47863:SF4">
    <property type="entry name" value="RING_FYVE_PHD ZINC FINGER SUPERFAMILY PROTEIN"/>
    <property type="match status" value="1"/>
</dbReference>
<dbReference type="Gene3D" id="3.30.40.10">
    <property type="entry name" value="Zinc/RING finger domain, C3HC4 (zinc finger)"/>
    <property type="match status" value="1"/>
</dbReference>
<dbReference type="PANTHER" id="PTHR47863">
    <property type="entry name" value="RING/FYVE/PHD ZINC FINGER SUPERFAMILY PROTEIN"/>
    <property type="match status" value="1"/>
</dbReference>
<keyword evidence="6" id="KW-1185">Reference proteome</keyword>
<proteinExistence type="predicted"/>
<feature type="region of interest" description="Disordered" evidence="3">
    <location>
        <begin position="209"/>
        <end position="238"/>
    </location>
</feature>
<dbReference type="InterPro" id="IPR009057">
    <property type="entry name" value="Homeodomain-like_sf"/>
</dbReference>
<organism evidence="5 6">
    <name type="scientific">Platanthera zijinensis</name>
    <dbReference type="NCBI Taxonomy" id="2320716"/>
    <lineage>
        <taxon>Eukaryota</taxon>
        <taxon>Viridiplantae</taxon>
        <taxon>Streptophyta</taxon>
        <taxon>Embryophyta</taxon>
        <taxon>Tracheophyta</taxon>
        <taxon>Spermatophyta</taxon>
        <taxon>Magnoliopsida</taxon>
        <taxon>Liliopsida</taxon>
        <taxon>Asparagales</taxon>
        <taxon>Orchidaceae</taxon>
        <taxon>Orchidoideae</taxon>
        <taxon>Orchideae</taxon>
        <taxon>Orchidinae</taxon>
        <taxon>Platanthera</taxon>
    </lineage>
</organism>
<dbReference type="Gene3D" id="1.10.10.60">
    <property type="entry name" value="Homeodomain-like"/>
    <property type="match status" value="1"/>
</dbReference>
<evidence type="ECO:0000313" key="5">
    <source>
        <dbReference type="EMBL" id="KAK8921829.1"/>
    </source>
</evidence>